<dbReference type="SUPFAM" id="SSF52540">
    <property type="entry name" value="P-loop containing nucleoside triphosphate hydrolases"/>
    <property type="match status" value="1"/>
</dbReference>
<reference evidence="8 9" key="1">
    <citation type="submission" date="2018-03" db="EMBL/GenBank/DDBJ databases">
        <title>Genomic Encyclopedia of Type Strains, Phase III (KMG-III): the genomes of soil and plant-associated and newly described type strains.</title>
        <authorList>
            <person name="Whitman W."/>
        </authorList>
    </citation>
    <scope>NUCLEOTIDE SEQUENCE [LARGE SCALE GENOMIC DNA]</scope>
    <source>
        <strain evidence="8 9">MWH-P2sevCIIIb</strain>
    </source>
</reference>
<dbReference type="InterPro" id="IPR003593">
    <property type="entry name" value="AAA+_ATPase"/>
</dbReference>
<keyword evidence="3" id="KW-1003">Cell membrane</keyword>
<sequence length="251" mass="27787">MQVEPIETNQEQRLLNVVGLCAWYGAAQVLDDVGLHVKRGEVVALMGRNGAGKSTTMKAIMGLMEKKRGELNFMGVDISNRPSHQIASLGLGFVPEDRRIFTDLTVMENLEVGRQSARAWPDGTAAPVWTSDKLFKLFPNLGEMPRRRGGRMSGGEQQMLTVARTLMGNPYLVLLDEPSEGVAPVIVEQMANMIVELKQRGVSILLSEQNLHFAQLVCDRAYVLEKGQIQFNGSMAELEANEDVRRAYLSV</sequence>
<evidence type="ECO:0000256" key="2">
    <source>
        <dbReference type="ARBA" id="ARBA00022448"/>
    </source>
</evidence>
<dbReference type="GO" id="GO:0015658">
    <property type="term" value="F:branched-chain amino acid transmembrane transporter activity"/>
    <property type="evidence" value="ECO:0007669"/>
    <property type="project" value="TreeGrafter"/>
</dbReference>
<keyword evidence="2" id="KW-0813">Transport</keyword>
<keyword evidence="4" id="KW-0547">Nucleotide-binding</keyword>
<dbReference type="GO" id="GO:0005524">
    <property type="term" value="F:ATP binding"/>
    <property type="evidence" value="ECO:0007669"/>
    <property type="project" value="UniProtKB-KW"/>
</dbReference>
<dbReference type="Proteomes" id="UP000238308">
    <property type="component" value="Unassembled WGS sequence"/>
</dbReference>
<dbReference type="PANTHER" id="PTHR43820:SF2">
    <property type="entry name" value="ABC TRANSPORTER ATP-BINDING PROTEIN"/>
    <property type="match status" value="1"/>
</dbReference>
<comment type="caution">
    <text evidence="8">The sequence shown here is derived from an EMBL/GenBank/DDBJ whole genome shotgun (WGS) entry which is preliminary data.</text>
</comment>
<dbReference type="InterPro" id="IPR003439">
    <property type="entry name" value="ABC_transporter-like_ATP-bd"/>
</dbReference>
<protein>
    <submittedName>
        <fullName evidence="8">Amino acid/amide ABC transporter ATP-binding protein 2 (HAAT family)</fullName>
    </submittedName>
</protein>
<dbReference type="InterPro" id="IPR027417">
    <property type="entry name" value="P-loop_NTPase"/>
</dbReference>
<dbReference type="PROSITE" id="PS00211">
    <property type="entry name" value="ABC_TRANSPORTER_1"/>
    <property type="match status" value="1"/>
</dbReference>
<evidence type="ECO:0000256" key="3">
    <source>
        <dbReference type="ARBA" id="ARBA00022475"/>
    </source>
</evidence>
<comment type="similarity">
    <text evidence="1">Belongs to the ABC transporter superfamily.</text>
</comment>
<gene>
    <name evidence="8" type="ORF">BCM14_1668</name>
</gene>
<dbReference type="GO" id="GO:0015807">
    <property type="term" value="P:L-amino acid transport"/>
    <property type="evidence" value="ECO:0007669"/>
    <property type="project" value="TreeGrafter"/>
</dbReference>
<dbReference type="PANTHER" id="PTHR43820">
    <property type="entry name" value="HIGH-AFFINITY BRANCHED-CHAIN AMINO ACID TRANSPORT ATP-BINDING PROTEIN LIVF"/>
    <property type="match status" value="1"/>
</dbReference>
<keyword evidence="9" id="KW-1185">Reference proteome</keyword>
<name>A0A2T0XG93_9BURK</name>
<dbReference type="Gene3D" id="3.40.50.300">
    <property type="entry name" value="P-loop containing nucleotide triphosphate hydrolases"/>
    <property type="match status" value="1"/>
</dbReference>
<organism evidence="8 9">
    <name type="scientific">Jezberella montanilacus</name>
    <dbReference type="NCBI Taxonomy" id="323426"/>
    <lineage>
        <taxon>Bacteria</taxon>
        <taxon>Pseudomonadati</taxon>
        <taxon>Pseudomonadota</taxon>
        <taxon>Betaproteobacteria</taxon>
        <taxon>Burkholderiales</taxon>
        <taxon>Alcaligenaceae</taxon>
        <taxon>Jezberella</taxon>
    </lineage>
</organism>
<dbReference type="GO" id="GO:0016887">
    <property type="term" value="F:ATP hydrolysis activity"/>
    <property type="evidence" value="ECO:0007669"/>
    <property type="project" value="InterPro"/>
</dbReference>
<dbReference type="OrthoDB" id="9776369at2"/>
<evidence type="ECO:0000313" key="8">
    <source>
        <dbReference type="EMBL" id="PRY97954.1"/>
    </source>
</evidence>
<dbReference type="SMART" id="SM00382">
    <property type="entry name" value="AAA"/>
    <property type="match status" value="1"/>
</dbReference>
<keyword evidence="6" id="KW-0029">Amino-acid transport</keyword>
<dbReference type="Pfam" id="PF00005">
    <property type="entry name" value="ABC_tran"/>
    <property type="match status" value="1"/>
</dbReference>
<dbReference type="PROSITE" id="PS50893">
    <property type="entry name" value="ABC_TRANSPORTER_2"/>
    <property type="match status" value="1"/>
</dbReference>
<feature type="domain" description="ABC transporter" evidence="7">
    <location>
        <begin position="12"/>
        <end position="251"/>
    </location>
</feature>
<evidence type="ECO:0000256" key="4">
    <source>
        <dbReference type="ARBA" id="ARBA00022741"/>
    </source>
</evidence>
<dbReference type="EMBL" id="PVTV01000013">
    <property type="protein sequence ID" value="PRY97954.1"/>
    <property type="molecule type" value="Genomic_DNA"/>
</dbReference>
<dbReference type="InterPro" id="IPR017871">
    <property type="entry name" value="ABC_transporter-like_CS"/>
</dbReference>
<dbReference type="RefSeq" id="WP_106227527.1">
    <property type="nucleotide sequence ID" value="NZ_PVTV01000013.1"/>
</dbReference>
<evidence type="ECO:0000256" key="5">
    <source>
        <dbReference type="ARBA" id="ARBA00022840"/>
    </source>
</evidence>
<evidence type="ECO:0000256" key="6">
    <source>
        <dbReference type="ARBA" id="ARBA00022970"/>
    </source>
</evidence>
<dbReference type="CDD" id="cd03224">
    <property type="entry name" value="ABC_TM1139_LivF_branched"/>
    <property type="match status" value="1"/>
</dbReference>
<evidence type="ECO:0000256" key="1">
    <source>
        <dbReference type="ARBA" id="ARBA00005417"/>
    </source>
</evidence>
<evidence type="ECO:0000259" key="7">
    <source>
        <dbReference type="PROSITE" id="PS50893"/>
    </source>
</evidence>
<keyword evidence="5 8" id="KW-0067">ATP-binding</keyword>
<accession>A0A2T0XG93</accession>
<dbReference type="AlphaFoldDB" id="A0A2T0XG93"/>
<evidence type="ECO:0000313" key="9">
    <source>
        <dbReference type="Proteomes" id="UP000238308"/>
    </source>
</evidence>
<proteinExistence type="inferred from homology"/>
<keyword evidence="3" id="KW-0472">Membrane</keyword>
<dbReference type="InterPro" id="IPR052156">
    <property type="entry name" value="BCAA_Transport_ATP-bd_LivF"/>
</dbReference>